<dbReference type="InterPro" id="IPR017970">
    <property type="entry name" value="Homeobox_CS"/>
</dbReference>
<comment type="subcellular location">
    <subcellularLocation>
        <location evidence="1 7 8">Nucleus</location>
    </subcellularLocation>
</comment>
<evidence type="ECO:0000256" key="2">
    <source>
        <dbReference type="ARBA" id="ARBA00022473"/>
    </source>
</evidence>
<dbReference type="FunFam" id="1.10.10.60:FF:000068">
    <property type="entry name" value="Orthodenticle homeobox 1"/>
    <property type="match status" value="1"/>
</dbReference>
<feature type="compositionally biased region" description="Polar residues" evidence="9">
    <location>
        <begin position="1"/>
        <end position="23"/>
    </location>
</feature>
<dbReference type="GO" id="GO:0000978">
    <property type="term" value="F:RNA polymerase II cis-regulatory region sequence-specific DNA binding"/>
    <property type="evidence" value="ECO:0007669"/>
    <property type="project" value="TreeGrafter"/>
</dbReference>
<evidence type="ECO:0000313" key="11">
    <source>
        <dbReference type="EMBL" id="KAI9554159.1"/>
    </source>
</evidence>
<dbReference type="SUPFAM" id="SSF46689">
    <property type="entry name" value="Homeodomain-like"/>
    <property type="match status" value="1"/>
</dbReference>
<evidence type="ECO:0000313" key="12">
    <source>
        <dbReference type="Proteomes" id="UP000820818"/>
    </source>
</evidence>
<dbReference type="InterPro" id="IPR001356">
    <property type="entry name" value="HD"/>
</dbReference>
<dbReference type="CDD" id="cd00086">
    <property type="entry name" value="homeodomain"/>
    <property type="match status" value="1"/>
</dbReference>
<dbReference type="PROSITE" id="PS50071">
    <property type="entry name" value="HOMEOBOX_2"/>
    <property type="match status" value="1"/>
</dbReference>
<dbReference type="Gene3D" id="1.10.10.60">
    <property type="entry name" value="Homeodomain-like"/>
    <property type="match status" value="1"/>
</dbReference>
<keyword evidence="3" id="KW-0524">Neurogenesis</keyword>
<evidence type="ECO:0000256" key="1">
    <source>
        <dbReference type="ARBA" id="ARBA00004123"/>
    </source>
</evidence>
<dbReference type="GO" id="GO:0005634">
    <property type="term" value="C:nucleus"/>
    <property type="evidence" value="ECO:0007669"/>
    <property type="project" value="UniProtKB-SubCell"/>
</dbReference>
<reference evidence="11 12" key="1">
    <citation type="submission" date="2022-05" db="EMBL/GenBank/DDBJ databases">
        <title>A multi-omics perspective on studying reproductive biology in Daphnia sinensis.</title>
        <authorList>
            <person name="Jia J."/>
        </authorList>
    </citation>
    <scope>NUCLEOTIDE SEQUENCE [LARGE SCALE GENOMIC DNA]</scope>
    <source>
        <strain evidence="11 12">WSL</strain>
    </source>
</reference>
<feature type="DNA-binding region" description="Homeobox" evidence="7">
    <location>
        <begin position="33"/>
        <end position="92"/>
    </location>
</feature>
<evidence type="ECO:0000256" key="3">
    <source>
        <dbReference type="ARBA" id="ARBA00022902"/>
    </source>
</evidence>
<evidence type="ECO:0000256" key="7">
    <source>
        <dbReference type="PROSITE-ProRule" id="PRU00108"/>
    </source>
</evidence>
<evidence type="ECO:0000256" key="8">
    <source>
        <dbReference type="RuleBase" id="RU000682"/>
    </source>
</evidence>
<evidence type="ECO:0000256" key="5">
    <source>
        <dbReference type="ARBA" id="ARBA00023155"/>
    </source>
</evidence>
<evidence type="ECO:0000256" key="6">
    <source>
        <dbReference type="ARBA" id="ARBA00023242"/>
    </source>
</evidence>
<dbReference type="InterPro" id="IPR009057">
    <property type="entry name" value="Homeodomain-like_sf"/>
</dbReference>
<name>A0AAD5PRE8_9CRUS</name>
<dbReference type="GO" id="GO:0000981">
    <property type="term" value="F:DNA-binding transcription factor activity, RNA polymerase II-specific"/>
    <property type="evidence" value="ECO:0007669"/>
    <property type="project" value="InterPro"/>
</dbReference>
<dbReference type="AlphaFoldDB" id="A0AAD5PRE8"/>
<gene>
    <name evidence="11" type="ORF">GHT06_019431</name>
</gene>
<organism evidence="11 12">
    <name type="scientific">Daphnia sinensis</name>
    <dbReference type="NCBI Taxonomy" id="1820382"/>
    <lineage>
        <taxon>Eukaryota</taxon>
        <taxon>Metazoa</taxon>
        <taxon>Ecdysozoa</taxon>
        <taxon>Arthropoda</taxon>
        <taxon>Crustacea</taxon>
        <taxon>Branchiopoda</taxon>
        <taxon>Diplostraca</taxon>
        <taxon>Cladocera</taxon>
        <taxon>Anomopoda</taxon>
        <taxon>Daphniidae</taxon>
        <taxon>Daphnia</taxon>
        <taxon>Daphnia similis group</taxon>
    </lineage>
</organism>
<feature type="domain" description="Homeobox" evidence="10">
    <location>
        <begin position="31"/>
        <end position="91"/>
    </location>
</feature>
<evidence type="ECO:0000256" key="4">
    <source>
        <dbReference type="ARBA" id="ARBA00023125"/>
    </source>
</evidence>
<sequence length="420" mass="44912">MAMGMSMTSDPQHHTMGSMNGLSYSHGGGGRKQRRERTTFTRGQLDVLESLFAKTRYPDIFMREEVALKISLPESRVQVWFKNRRAKCRQQQKQQQQPHNVEGGNSKTEKRVRKRGPATTTVTSTTSSSSAKHSRNVAAMDPVSSVLPAESSSAGPGLSCVTMASNAAVSSSMTTEGDSSLISSPYGNLAMALSPIPASMMCNSNSPPLIQQQQLIQQHPLPFGSASSSTSSSSNSTNYAAATSYQYHQQSMNHFHQHPSSFGTPTTNNSSSLSGFFPQYTTANTPTVDMMLSSPTIVAAVSNINSAGTAAGMNCVASAGNNGANQASVSSSFWASPPPMIDYGSSPSMLLPSSTQSSSSYYSSLDYSLYAPSLHLPIAKSSGVDEVDQLIHRDACTKNSSPVETDDDQSWAKYTNFQIL</sequence>
<keyword evidence="4 7" id="KW-0238">DNA-binding</keyword>
<comment type="caution">
    <text evidence="11">The sequence shown here is derived from an EMBL/GenBank/DDBJ whole genome shotgun (WGS) entry which is preliminary data.</text>
</comment>
<dbReference type="GO" id="GO:0007399">
    <property type="term" value="P:nervous system development"/>
    <property type="evidence" value="ECO:0007669"/>
    <property type="project" value="UniProtKB-KW"/>
</dbReference>
<keyword evidence="6 7" id="KW-0539">Nucleus</keyword>
<evidence type="ECO:0000256" key="9">
    <source>
        <dbReference type="SAM" id="MobiDB-lite"/>
    </source>
</evidence>
<dbReference type="PROSITE" id="PS00027">
    <property type="entry name" value="HOMEOBOX_1"/>
    <property type="match status" value="1"/>
</dbReference>
<accession>A0AAD5PRE8</accession>
<dbReference type="EMBL" id="WJBH02000008">
    <property type="protein sequence ID" value="KAI9554159.1"/>
    <property type="molecule type" value="Genomic_DNA"/>
</dbReference>
<dbReference type="Proteomes" id="UP000820818">
    <property type="component" value="Linkage Group LG8"/>
</dbReference>
<proteinExistence type="predicted"/>
<protein>
    <submittedName>
        <fullName evidence="11">Orthodenticle 2</fullName>
    </submittedName>
</protein>
<dbReference type="Pfam" id="PF00046">
    <property type="entry name" value="Homeodomain"/>
    <property type="match status" value="1"/>
</dbReference>
<keyword evidence="2" id="KW-0217">Developmental protein</keyword>
<dbReference type="PANTHER" id="PTHR45793:SF5">
    <property type="entry name" value="HOMEOTIC PROTEIN OCELLILESS"/>
    <property type="match status" value="1"/>
</dbReference>
<dbReference type="PANTHER" id="PTHR45793">
    <property type="entry name" value="HOMEOBOX PROTEIN"/>
    <property type="match status" value="1"/>
</dbReference>
<keyword evidence="5 7" id="KW-0371">Homeobox</keyword>
<keyword evidence="12" id="KW-1185">Reference proteome</keyword>
<evidence type="ECO:0000259" key="10">
    <source>
        <dbReference type="PROSITE" id="PS50071"/>
    </source>
</evidence>
<feature type="region of interest" description="Disordered" evidence="9">
    <location>
        <begin position="88"/>
        <end position="139"/>
    </location>
</feature>
<dbReference type="SMART" id="SM00389">
    <property type="entry name" value="HOX"/>
    <property type="match status" value="1"/>
</dbReference>
<feature type="region of interest" description="Disordered" evidence="9">
    <location>
        <begin position="1"/>
        <end position="37"/>
    </location>
</feature>
<dbReference type="GO" id="GO:0045944">
    <property type="term" value="P:positive regulation of transcription by RNA polymerase II"/>
    <property type="evidence" value="ECO:0007669"/>
    <property type="project" value="UniProtKB-ARBA"/>
</dbReference>
<feature type="compositionally biased region" description="Low complexity" evidence="9">
    <location>
        <begin position="119"/>
        <end position="130"/>
    </location>
</feature>